<accession>A0A0A3ZBQ4</accession>
<evidence type="ECO:0008006" key="3">
    <source>
        <dbReference type="Google" id="ProtNLM"/>
    </source>
</evidence>
<evidence type="ECO:0000313" key="1">
    <source>
        <dbReference type="EMBL" id="KGT95036.1"/>
    </source>
</evidence>
<dbReference type="Proteomes" id="UP000030351">
    <property type="component" value="Unassembled WGS sequence"/>
</dbReference>
<name>A0A0A3ZBQ4_9GAMM</name>
<dbReference type="EMBL" id="JRUQ01000019">
    <property type="protein sequence ID" value="KGT95036.1"/>
    <property type="molecule type" value="Genomic_DNA"/>
</dbReference>
<comment type="caution">
    <text evidence="1">The sequence shown here is derived from an EMBL/GenBank/DDBJ whole genome shotgun (WGS) entry which is preliminary data.</text>
</comment>
<dbReference type="InterPro" id="IPR027417">
    <property type="entry name" value="P-loop_NTPase"/>
</dbReference>
<dbReference type="STRING" id="371042.NG99_05185"/>
<dbReference type="RefSeq" id="WP_034889091.1">
    <property type="nucleotide sequence ID" value="NZ_JRUQ01000019.1"/>
</dbReference>
<organism evidence="1 2">
    <name type="scientific">Erwinia typographi</name>
    <dbReference type="NCBI Taxonomy" id="371042"/>
    <lineage>
        <taxon>Bacteria</taxon>
        <taxon>Pseudomonadati</taxon>
        <taxon>Pseudomonadota</taxon>
        <taxon>Gammaproteobacteria</taxon>
        <taxon>Enterobacterales</taxon>
        <taxon>Erwiniaceae</taxon>
        <taxon>Erwinia</taxon>
    </lineage>
</organism>
<dbReference type="Gene3D" id="3.40.50.300">
    <property type="entry name" value="P-loop containing nucleotide triphosphate hydrolases"/>
    <property type="match status" value="1"/>
</dbReference>
<sequence length="75" mass="8072">MRERIQPEPDITRSASALPFLQVEDLSISFSGRSGKPLALNGVSFTINKGEIVAMGAFNLLGDALRDTLDPKLKG</sequence>
<dbReference type="AlphaFoldDB" id="A0A0A3ZBQ4"/>
<protein>
    <recommendedName>
        <fullName evidence="3">ABC transporter ATP-binding protein</fullName>
    </recommendedName>
</protein>
<proteinExistence type="predicted"/>
<evidence type="ECO:0000313" key="2">
    <source>
        <dbReference type="Proteomes" id="UP000030351"/>
    </source>
</evidence>
<keyword evidence="2" id="KW-1185">Reference proteome</keyword>
<gene>
    <name evidence="1" type="ORF">NG99_05185</name>
</gene>
<reference evidence="1 2" key="1">
    <citation type="submission" date="2014-10" db="EMBL/GenBank/DDBJ databases">
        <title>Genome sequence of Erwinia typographi M043b.</title>
        <authorList>
            <person name="Chan K.-G."/>
            <person name="Tan W.-S."/>
        </authorList>
    </citation>
    <scope>NUCLEOTIDE SEQUENCE [LARGE SCALE GENOMIC DNA]</scope>
    <source>
        <strain evidence="1 2">M043b</strain>
    </source>
</reference>